<protein>
    <submittedName>
        <fullName evidence="1">Uncharacterized protein</fullName>
    </submittedName>
</protein>
<organism evidence="1 2">
    <name type="scientific">Tropicimonas aquimaris</name>
    <dbReference type="NCBI Taxonomy" id="914152"/>
    <lineage>
        <taxon>Bacteria</taxon>
        <taxon>Pseudomonadati</taxon>
        <taxon>Pseudomonadota</taxon>
        <taxon>Alphaproteobacteria</taxon>
        <taxon>Rhodobacterales</taxon>
        <taxon>Roseobacteraceae</taxon>
        <taxon>Tropicimonas</taxon>
    </lineage>
</organism>
<dbReference type="RefSeq" id="WP_386074953.1">
    <property type="nucleotide sequence ID" value="NZ_JBHTJT010000021.1"/>
</dbReference>
<evidence type="ECO:0000313" key="1">
    <source>
        <dbReference type="EMBL" id="MFD0980517.1"/>
    </source>
</evidence>
<evidence type="ECO:0000313" key="2">
    <source>
        <dbReference type="Proteomes" id="UP001597108"/>
    </source>
</evidence>
<dbReference type="Proteomes" id="UP001597108">
    <property type="component" value="Unassembled WGS sequence"/>
</dbReference>
<gene>
    <name evidence="1" type="ORF">ACFQ2S_12730</name>
</gene>
<dbReference type="EMBL" id="JBHTJT010000021">
    <property type="protein sequence ID" value="MFD0980517.1"/>
    <property type="molecule type" value="Genomic_DNA"/>
</dbReference>
<comment type="caution">
    <text evidence="1">The sequence shown here is derived from an EMBL/GenBank/DDBJ whole genome shotgun (WGS) entry which is preliminary data.</text>
</comment>
<name>A0ABW3IQW1_9RHOB</name>
<proteinExistence type="predicted"/>
<keyword evidence="2" id="KW-1185">Reference proteome</keyword>
<sequence>MGAIARTLGNLAKPLALGLLMLVALGLLSSDPASGNRGAGGFDCRGFTDNAELNRTICRFSPSRIWNTPVVDLVPWLAPKEPAPGS</sequence>
<reference evidence="2" key="1">
    <citation type="journal article" date="2019" name="Int. J. Syst. Evol. Microbiol.">
        <title>The Global Catalogue of Microorganisms (GCM) 10K type strain sequencing project: providing services to taxonomists for standard genome sequencing and annotation.</title>
        <authorList>
            <consortium name="The Broad Institute Genomics Platform"/>
            <consortium name="The Broad Institute Genome Sequencing Center for Infectious Disease"/>
            <person name="Wu L."/>
            <person name="Ma J."/>
        </authorList>
    </citation>
    <scope>NUCLEOTIDE SEQUENCE [LARGE SCALE GENOMIC DNA]</scope>
    <source>
        <strain evidence="2">CCUG 60524</strain>
    </source>
</reference>
<accession>A0ABW3IQW1</accession>